<dbReference type="Proteomes" id="UP000018031">
    <property type="component" value="Unassembled WGS sequence"/>
</dbReference>
<sequence length="50" mass="5767">MLLPAQEVREYQNRFSSMNFEGLFIGQPTLCKKKGAYRNKKDSKGADLWA</sequence>
<dbReference type="EMBL" id="BAOU01000079">
    <property type="protein sequence ID" value="GAD06390.1"/>
    <property type="molecule type" value="Genomic_DNA"/>
</dbReference>
<reference evidence="1 2" key="2">
    <citation type="journal article" date="2013" name="Genome Announc.">
        <title>Draft Genome Sequences of Porphyromonas crevioricanis JCM 15906T and Porphyromonas cansulci JCM 13913T Isolated from a Canine Oral Cavity.</title>
        <authorList>
            <person name="Sakamoto M."/>
            <person name="Tanaka N."/>
            <person name="Shiwa Y."/>
            <person name="Yoshikawa H."/>
            <person name="Ohkuma M."/>
        </authorList>
    </citation>
    <scope>NUCLEOTIDE SEQUENCE [LARGE SCALE GENOMIC DNA]</scope>
    <source>
        <strain evidence="1 2">JCM 15906</strain>
    </source>
</reference>
<protein>
    <submittedName>
        <fullName evidence="1">Uncharacterized protein</fullName>
    </submittedName>
</protein>
<comment type="caution">
    <text evidence="1">The sequence shown here is derived from an EMBL/GenBank/DDBJ whole genome shotgun (WGS) entry which is preliminary data.</text>
</comment>
<name>T1DTU1_9PORP</name>
<gene>
    <name evidence="1" type="ORF">PORCRE_2123</name>
</gene>
<reference evidence="2" key="1">
    <citation type="journal article" date="2013" name="Genome">
        <title>Draft Genome Sequences of Porphyromonas crevioricanis JCM 15906T and Porphyromonas cansulci JCM 13913T Isolated from a Canine Oral Cavity.</title>
        <authorList>
            <person name="Sakamoto M."/>
            <person name="Tanaka N."/>
            <person name="Shiwa Y."/>
            <person name="Yoshikawa H."/>
            <person name="Ohkuma M."/>
        </authorList>
    </citation>
    <scope>NUCLEOTIDE SEQUENCE [LARGE SCALE GENOMIC DNA]</scope>
    <source>
        <strain evidence="2">JCM 15906</strain>
    </source>
</reference>
<evidence type="ECO:0000313" key="2">
    <source>
        <dbReference type="Proteomes" id="UP000018031"/>
    </source>
</evidence>
<proteinExistence type="predicted"/>
<accession>T1DTU1</accession>
<dbReference type="AlphaFoldDB" id="T1DTU1"/>
<evidence type="ECO:0000313" key="1">
    <source>
        <dbReference type="EMBL" id="GAD06390.1"/>
    </source>
</evidence>
<organism evidence="1 2">
    <name type="scientific">Porphyromonas crevioricanis JCM 15906</name>
    <dbReference type="NCBI Taxonomy" id="1305617"/>
    <lineage>
        <taxon>Bacteria</taxon>
        <taxon>Pseudomonadati</taxon>
        <taxon>Bacteroidota</taxon>
        <taxon>Bacteroidia</taxon>
        <taxon>Bacteroidales</taxon>
        <taxon>Porphyromonadaceae</taxon>
        <taxon>Porphyromonas</taxon>
    </lineage>
</organism>